<sequence>MRGGAISCQGEFLSMLQLRNDTPFETDRAILLDKGGNHIWVVVVKATYTLHPDGHLELAKEQEPVCKSPEYRGVPENSSLRRECEVVVDHPGTDIIVNGQAYAPAGRAVRELDVGIRVGSLRKNLKVFGDRYWERGLSGVRSTPPSLFRTIPLIYERAYGGYAPGNEEPRPFESRNPVGRGFTNVPPEDGHALPNVEYPQQCISTWKDRPPPAGFGAIASWWSPRQQYAGTYDQAWQERRMPLWPEDLDPRHFLSVPEDQVSPFRLSLTEQVELRNLTPGSLLTFRLPPVYVVVDTDIGGDRYRQQVRLERVIIEPDEHKLVLVWRSWLDCGRNARCVRKSIVWTKKVVQ</sequence>
<evidence type="ECO:0000313" key="2">
    <source>
        <dbReference type="EMBL" id="WNG47969.1"/>
    </source>
</evidence>
<gene>
    <name evidence="2" type="ORF">F0U60_30370</name>
</gene>
<evidence type="ECO:0000259" key="1">
    <source>
        <dbReference type="Pfam" id="PF09937"/>
    </source>
</evidence>
<feature type="domain" description="DUF2169" evidence="1">
    <location>
        <begin position="36"/>
        <end position="326"/>
    </location>
</feature>
<reference evidence="2 3" key="1">
    <citation type="submission" date="2019-08" db="EMBL/GenBank/DDBJ databases">
        <title>Archangium and Cystobacter genomes.</title>
        <authorList>
            <person name="Chen I.-C.K."/>
            <person name="Wielgoss S."/>
        </authorList>
    </citation>
    <scope>NUCLEOTIDE SEQUENCE [LARGE SCALE GENOMIC DNA]</scope>
    <source>
        <strain evidence="2 3">Cbm 6</strain>
    </source>
</reference>
<dbReference type="InterPro" id="IPR018683">
    <property type="entry name" value="DUF2169"/>
</dbReference>
<keyword evidence="3" id="KW-1185">Reference proteome</keyword>
<protein>
    <submittedName>
        <fullName evidence="2">DUF2169 domain-containing protein</fullName>
    </submittedName>
</protein>
<accession>A0ABY9WXY8</accession>
<dbReference type="Pfam" id="PF09937">
    <property type="entry name" value="DUF2169"/>
    <property type="match status" value="1"/>
</dbReference>
<proteinExistence type="predicted"/>
<dbReference type="Proteomes" id="UP001611383">
    <property type="component" value="Chromosome"/>
</dbReference>
<name>A0ABY9WXY8_9BACT</name>
<organism evidence="2 3">
    <name type="scientific">Archangium minus</name>
    <dbReference type="NCBI Taxonomy" id="83450"/>
    <lineage>
        <taxon>Bacteria</taxon>
        <taxon>Pseudomonadati</taxon>
        <taxon>Myxococcota</taxon>
        <taxon>Myxococcia</taxon>
        <taxon>Myxococcales</taxon>
        <taxon>Cystobacterineae</taxon>
        <taxon>Archangiaceae</taxon>
        <taxon>Archangium</taxon>
    </lineage>
</organism>
<evidence type="ECO:0000313" key="3">
    <source>
        <dbReference type="Proteomes" id="UP001611383"/>
    </source>
</evidence>
<dbReference type="EMBL" id="CP043494">
    <property type="protein sequence ID" value="WNG47969.1"/>
    <property type="molecule type" value="Genomic_DNA"/>
</dbReference>